<evidence type="ECO:0000313" key="5">
    <source>
        <dbReference type="EMBL" id="TDR85213.1"/>
    </source>
</evidence>
<sequence length="499" mass="50034">MSITAYGSGALAARHAETSFRSLKTSLADLQAQLTTGQKASSHAELGASAIKSLSGRATLATLEAYATNVSDATFRVKLMATGIEQIARIGSSLTVSLPTSLNAPPIGQTSAIASAEDGLKQVIDILNSDIAGRALFGGRDASGEPVEGYDLILNGDAGRAGLRQMIAERKEADLGADGLGRLVIQNTASGIRIQEEAAGLPFGMKIAAASASGSGLAASSSAGPPPIADFAATAQPEPGGTIALTLSLPDGSTTTVTLKALTQPSTDGSPGFVIGATLADTQANLRAALRDAVATTASTSLASASSLAASTAFFAGSPSHPPMRIAGPPYATATAIVAGTASDTVIWYKGDDGAGSARETAPVRTGDGTSVAIGARADEPAFRKVLAALGALAANAFPEGDATATARYAALAERVSGSLADDAGIRGIATDFAIASKDLASATDRLGAAKAQVRDMLSGIEDADPNEVAMALLATQTRLQASYQVTSALSRLSLVEFI</sequence>
<evidence type="ECO:0000313" key="6">
    <source>
        <dbReference type="Proteomes" id="UP000295122"/>
    </source>
</evidence>
<evidence type="ECO:0000259" key="4">
    <source>
        <dbReference type="Pfam" id="PF00700"/>
    </source>
</evidence>
<dbReference type="OrthoDB" id="7312911at2"/>
<dbReference type="AlphaFoldDB" id="A0A4R7BJP1"/>
<dbReference type="GO" id="GO:0009288">
    <property type="term" value="C:bacterial-type flagellum"/>
    <property type="evidence" value="ECO:0007669"/>
    <property type="project" value="UniProtKB-SubCell"/>
</dbReference>
<comment type="subcellular location">
    <subcellularLocation>
        <location evidence="1">Bacterial flagellum</location>
    </subcellularLocation>
</comment>
<dbReference type="Proteomes" id="UP000295122">
    <property type="component" value="Unassembled WGS sequence"/>
</dbReference>
<dbReference type="InterPro" id="IPR046358">
    <property type="entry name" value="Flagellin_C"/>
</dbReference>
<comment type="similarity">
    <text evidence="2">Belongs to the bacterial flagellin family.</text>
</comment>
<dbReference type="PANTHER" id="PTHR42792:SF1">
    <property type="entry name" value="FLAGELLAR HOOK-ASSOCIATED PROTEIN 3"/>
    <property type="match status" value="1"/>
</dbReference>
<evidence type="ECO:0000256" key="1">
    <source>
        <dbReference type="ARBA" id="ARBA00004365"/>
    </source>
</evidence>
<reference evidence="5 6" key="1">
    <citation type="submission" date="2019-03" db="EMBL/GenBank/DDBJ databases">
        <title>Genomic Encyclopedia of Type Strains, Phase IV (KMG-IV): sequencing the most valuable type-strain genomes for metagenomic binning, comparative biology and taxonomic classification.</title>
        <authorList>
            <person name="Goeker M."/>
        </authorList>
    </citation>
    <scope>NUCLEOTIDE SEQUENCE [LARGE SCALE GENOMIC DNA]</scope>
    <source>
        <strain evidence="5 6">DSM 25903</strain>
    </source>
</reference>
<proteinExistence type="inferred from homology"/>
<keyword evidence="5" id="KW-0282">Flagellum</keyword>
<feature type="domain" description="Flagellin C-terminal" evidence="4">
    <location>
        <begin position="436"/>
        <end position="498"/>
    </location>
</feature>
<gene>
    <name evidence="5" type="ORF">EV668_4758</name>
</gene>
<evidence type="ECO:0000256" key="2">
    <source>
        <dbReference type="ARBA" id="ARBA00005709"/>
    </source>
</evidence>
<dbReference type="InterPro" id="IPR001492">
    <property type="entry name" value="Flagellin"/>
</dbReference>
<evidence type="ECO:0000256" key="3">
    <source>
        <dbReference type="ARBA" id="ARBA00023143"/>
    </source>
</evidence>
<dbReference type="Pfam" id="PF00700">
    <property type="entry name" value="Flagellin_C"/>
    <property type="match status" value="1"/>
</dbReference>
<comment type="caution">
    <text evidence="5">The sequence shown here is derived from an EMBL/GenBank/DDBJ whole genome shotgun (WGS) entry which is preliminary data.</text>
</comment>
<dbReference type="PANTHER" id="PTHR42792">
    <property type="entry name" value="FLAGELLIN"/>
    <property type="match status" value="1"/>
</dbReference>
<name>A0A4R7BJP1_9HYPH</name>
<keyword evidence="6" id="KW-1185">Reference proteome</keyword>
<keyword evidence="3" id="KW-0975">Bacterial flagellum</keyword>
<dbReference type="RefSeq" id="WP_133774845.1">
    <property type="nucleotide sequence ID" value="NZ_SNZR01000018.1"/>
</dbReference>
<dbReference type="EMBL" id="SNZR01000018">
    <property type="protein sequence ID" value="TDR85213.1"/>
    <property type="molecule type" value="Genomic_DNA"/>
</dbReference>
<keyword evidence="5" id="KW-0966">Cell projection</keyword>
<keyword evidence="5" id="KW-0969">Cilium</keyword>
<protein>
    <submittedName>
        <fullName evidence="5">Flagellin-like protein</fullName>
    </submittedName>
</protein>
<dbReference type="GO" id="GO:0005198">
    <property type="term" value="F:structural molecule activity"/>
    <property type="evidence" value="ECO:0007669"/>
    <property type="project" value="InterPro"/>
</dbReference>
<accession>A0A4R7BJP1</accession>
<dbReference type="SUPFAM" id="SSF64518">
    <property type="entry name" value="Phase 1 flagellin"/>
    <property type="match status" value="1"/>
</dbReference>
<organism evidence="5 6">
    <name type="scientific">Enterovirga rhinocerotis</name>
    <dbReference type="NCBI Taxonomy" id="1339210"/>
    <lineage>
        <taxon>Bacteria</taxon>
        <taxon>Pseudomonadati</taxon>
        <taxon>Pseudomonadota</taxon>
        <taxon>Alphaproteobacteria</taxon>
        <taxon>Hyphomicrobiales</taxon>
        <taxon>Methylobacteriaceae</taxon>
        <taxon>Enterovirga</taxon>
    </lineage>
</organism>